<accession>A0A0B2ALJ7</accession>
<keyword evidence="2" id="KW-0813">Transport</keyword>
<evidence type="ECO:0000256" key="4">
    <source>
        <dbReference type="SAM" id="MobiDB-lite"/>
    </source>
</evidence>
<evidence type="ECO:0000256" key="1">
    <source>
        <dbReference type="ARBA" id="ARBA00005901"/>
    </source>
</evidence>
<evidence type="ECO:0000313" key="5">
    <source>
        <dbReference type="EMBL" id="KHL04216.1"/>
    </source>
</evidence>
<keyword evidence="3" id="KW-0406">Ion transport</keyword>
<proteinExistence type="inferred from homology"/>
<keyword evidence="6" id="KW-1185">Reference proteome</keyword>
<comment type="similarity">
    <text evidence="1">Belongs to the V-ATPase E subunit family.</text>
</comment>
<dbReference type="Pfam" id="PF01991">
    <property type="entry name" value="vATP-synt_E"/>
    <property type="match status" value="1"/>
</dbReference>
<dbReference type="STRING" id="1338436.LK10_06645"/>
<protein>
    <recommendedName>
        <fullName evidence="7">ATP synthase subunit E</fullName>
    </recommendedName>
</protein>
<dbReference type="RefSeq" id="WP_043121323.1">
    <property type="nucleotide sequence ID" value="NZ_JTDL01000082.1"/>
</dbReference>
<evidence type="ECO:0008006" key="7">
    <source>
        <dbReference type="Google" id="ProtNLM"/>
    </source>
</evidence>
<comment type="caution">
    <text evidence="5">The sequence shown here is derived from an EMBL/GenBank/DDBJ whole genome shotgun (WGS) entry which is preliminary data.</text>
</comment>
<dbReference type="AlphaFoldDB" id="A0A0B2ALJ7"/>
<dbReference type="Proteomes" id="UP000030982">
    <property type="component" value="Unassembled WGS sequence"/>
</dbReference>
<dbReference type="EMBL" id="JTDL01000082">
    <property type="protein sequence ID" value="KHL04216.1"/>
    <property type="molecule type" value="Genomic_DNA"/>
</dbReference>
<dbReference type="GO" id="GO:0033178">
    <property type="term" value="C:proton-transporting two-sector ATPase complex, catalytic domain"/>
    <property type="evidence" value="ECO:0007669"/>
    <property type="project" value="InterPro"/>
</dbReference>
<name>A0A0B2ALJ7_9MICC</name>
<feature type="compositionally biased region" description="Basic and acidic residues" evidence="4">
    <location>
        <begin position="43"/>
        <end position="53"/>
    </location>
</feature>
<evidence type="ECO:0000256" key="2">
    <source>
        <dbReference type="ARBA" id="ARBA00022448"/>
    </source>
</evidence>
<dbReference type="OrthoDB" id="4951400at2"/>
<dbReference type="InterPro" id="IPR002842">
    <property type="entry name" value="ATPase_V1_Esu"/>
</dbReference>
<sequence length="174" mass="18601">MSTLNSAAEAALGPLREALRRSAEGMADQMVADARRRAASLRAEAEAEARRITDGAAAQGEADARADARSRSSRTRRAARERVLAAQEALRLELLRQLRDGAAAARHDPRYGLLLAKLAAKARESLGADAVLTESPEGGIAAVAGTRRLDLSLPALALREAERTPEEVSQLWLE</sequence>
<evidence type="ECO:0000256" key="3">
    <source>
        <dbReference type="ARBA" id="ARBA00023065"/>
    </source>
</evidence>
<gene>
    <name evidence="5" type="ORF">LK10_06645</name>
</gene>
<feature type="region of interest" description="Disordered" evidence="4">
    <location>
        <begin position="27"/>
        <end position="80"/>
    </location>
</feature>
<dbReference type="GO" id="GO:0046961">
    <property type="term" value="F:proton-transporting ATPase activity, rotational mechanism"/>
    <property type="evidence" value="ECO:0007669"/>
    <property type="project" value="InterPro"/>
</dbReference>
<organism evidence="5 6">
    <name type="scientific">Sinomonas humi</name>
    <dbReference type="NCBI Taxonomy" id="1338436"/>
    <lineage>
        <taxon>Bacteria</taxon>
        <taxon>Bacillati</taxon>
        <taxon>Actinomycetota</taxon>
        <taxon>Actinomycetes</taxon>
        <taxon>Micrococcales</taxon>
        <taxon>Micrococcaceae</taxon>
        <taxon>Sinomonas</taxon>
    </lineage>
</organism>
<evidence type="ECO:0000313" key="6">
    <source>
        <dbReference type="Proteomes" id="UP000030982"/>
    </source>
</evidence>
<reference evidence="5 6" key="1">
    <citation type="submission" date="2014-09" db="EMBL/GenBank/DDBJ databases">
        <title>Genome sequence of Sinomonas sp. MUSC 117.</title>
        <authorList>
            <person name="Lee L.-H."/>
        </authorList>
    </citation>
    <scope>NUCLEOTIDE SEQUENCE [LARGE SCALE GENOMIC DNA]</scope>
    <source>
        <strain evidence="5 6">MUSC 117</strain>
    </source>
</reference>